<name>A0A1G6IJC5_9BACI</name>
<dbReference type="STRING" id="1464122.SAMN05421737_10584"/>
<organism evidence="1 2">
    <name type="scientific">Shouchella lonarensis</name>
    <dbReference type="NCBI Taxonomy" id="1464122"/>
    <lineage>
        <taxon>Bacteria</taxon>
        <taxon>Bacillati</taxon>
        <taxon>Bacillota</taxon>
        <taxon>Bacilli</taxon>
        <taxon>Bacillales</taxon>
        <taxon>Bacillaceae</taxon>
        <taxon>Shouchella</taxon>
    </lineage>
</organism>
<evidence type="ECO:0000313" key="2">
    <source>
        <dbReference type="Proteomes" id="UP000242662"/>
    </source>
</evidence>
<gene>
    <name evidence="1" type="ORF">SAMN05421737_10584</name>
</gene>
<keyword evidence="2" id="KW-1185">Reference proteome</keyword>
<proteinExistence type="predicted"/>
<dbReference type="RefSeq" id="WP_090775446.1">
    <property type="nucleotide sequence ID" value="NZ_FMYM01000005.1"/>
</dbReference>
<dbReference type="EMBL" id="FMYM01000005">
    <property type="protein sequence ID" value="SDC06598.1"/>
    <property type="molecule type" value="Genomic_DNA"/>
</dbReference>
<dbReference type="Proteomes" id="UP000242662">
    <property type="component" value="Unassembled WGS sequence"/>
</dbReference>
<protein>
    <submittedName>
        <fullName evidence="1">Uncharacterized protein</fullName>
    </submittedName>
</protein>
<sequence length="134" mass="15788">MSEQQQIQQLKEQVEFLQEAVQFLSFSKKTDEKYAFWNWLVQNNVFGESRMRLDALMFILNERLQGEPVSKKDFPRVSRDLLYKEGSPTREEVKQLFMEALDTENEAMIDDLFESLQSQGIQSGLTELYFSKCV</sequence>
<accession>A0A1G6IJC5</accession>
<evidence type="ECO:0000313" key="1">
    <source>
        <dbReference type="EMBL" id="SDC06598.1"/>
    </source>
</evidence>
<reference evidence="2" key="1">
    <citation type="submission" date="2016-09" db="EMBL/GenBank/DDBJ databases">
        <authorList>
            <person name="Varghese N."/>
            <person name="Submissions S."/>
        </authorList>
    </citation>
    <scope>NUCLEOTIDE SEQUENCE [LARGE SCALE GENOMIC DNA]</scope>
    <source>
        <strain evidence="2">25nlg</strain>
    </source>
</reference>
<dbReference type="AlphaFoldDB" id="A0A1G6IJC5"/>
<dbReference type="OrthoDB" id="2988152at2"/>